<proteinExistence type="predicted"/>
<accession>A0A318JFE0</accession>
<dbReference type="InterPro" id="IPR002716">
    <property type="entry name" value="PIN_dom"/>
</dbReference>
<evidence type="ECO:0000259" key="1">
    <source>
        <dbReference type="Pfam" id="PF13470"/>
    </source>
</evidence>
<dbReference type="InterPro" id="IPR029060">
    <property type="entry name" value="PIN-like_dom_sf"/>
</dbReference>
<dbReference type="SUPFAM" id="SSF88723">
    <property type="entry name" value="PIN domain-like"/>
    <property type="match status" value="1"/>
</dbReference>
<gene>
    <name evidence="2" type="ORF">DFR42_101904</name>
</gene>
<evidence type="ECO:0000313" key="2">
    <source>
        <dbReference type="EMBL" id="PXX47326.1"/>
    </source>
</evidence>
<dbReference type="NCBIfam" id="TIGR00305">
    <property type="entry name" value="putative toxin-antitoxin system toxin component, PIN family"/>
    <property type="match status" value="1"/>
</dbReference>
<protein>
    <submittedName>
        <fullName evidence="2">Putative PIN family toxin of toxin-antitoxin system</fullName>
    </submittedName>
</protein>
<dbReference type="EMBL" id="QJKB01000001">
    <property type="protein sequence ID" value="PXX47326.1"/>
    <property type="molecule type" value="Genomic_DNA"/>
</dbReference>
<name>A0A318JFE0_9BURK</name>
<comment type="caution">
    <text evidence="2">The sequence shown here is derived from an EMBL/GenBank/DDBJ whole genome shotgun (WGS) entry which is preliminary data.</text>
</comment>
<feature type="domain" description="PIN" evidence="1">
    <location>
        <begin position="8"/>
        <end position="120"/>
    </location>
</feature>
<reference evidence="2 3" key="1">
    <citation type="submission" date="2018-05" db="EMBL/GenBank/DDBJ databases">
        <title>Genomic Encyclopedia of Type Strains, Phase IV (KMG-IV): sequencing the most valuable type-strain genomes for metagenomic binning, comparative biology and taxonomic classification.</title>
        <authorList>
            <person name="Goeker M."/>
        </authorList>
    </citation>
    <scope>NUCLEOTIDE SEQUENCE [LARGE SCALE GENOMIC DNA]</scope>
    <source>
        <strain evidence="2 3">DSM 19792</strain>
    </source>
</reference>
<dbReference type="InterPro" id="IPR002850">
    <property type="entry name" value="PIN_toxin-like"/>
</dbReference>
<dbReference type="PANTHER" id="PTHR34610">
    <property type="entry name" value="SSL7007 PROTEIN"/>
    <property type="match status" value="1"/>
</dbReference>
<dbReference type="PANTHER" id="PTHR34610:SF3">
    <property type="entry name" value="SSL7007 PROTEIN"/>
    <property type="match status" value="1"/>
</dbReference>
<sequence length="160" mass="18190">MTAIIPKRVVIDTNVCLDLFVFKDPRWSVLLEELGNGAIHAITRNDCRDEWLAVLNYPHLSARHDSAELVTAVFDRHITCITPAETSSYKLPICSDKDDQKFLEIARDTQAEVLITKDKALLKLARKIRQAGMFRIETPEQFLKTYVKECDKTASGPTKE</sequence>
<organism evidence="2 3">
    <name type="scientific">Undibacterium pigrum</name>
    <dbReference type="NCBI Taxonomy" id="401470"/>
    <lineage>
        <taxon>Bacteria</taxon>
        <taxon>Pseudomonadati</taxon>
        <taxon>Pseudomonadota</taxon>
        <taxon>Betaproteobacteria</taxon>
        <taxon>Burkholderiales</taxon>
        <taxon>Oxalobacteraceae</taxon>
        <taxon>Undibacterium</taxon>
    </lineage>
</organism>
<dbReference type="Proteomes" id="UP000247792">
    <property type="component" value="Unassembled WGS sequence"/>
</dbReference>
<keyword evidence="3" id="KW-1185">Reference proteome</keyword>
<evidence type="ECO:0000313" key="3">
    <source>
        <dbReference type="Proteomes" id="UP000247792"/>
    </source>
</evidence>
<dbReference type="Pfam" id="PF13470">
    <property type="entry name" value="PIN_3"/>
    <property type="match status" value="1"/>
</dbReference>
<dbReference type="AlphaFoldDB" id="A0A318JFE0"/>